<evidence type="ECO:0000313" key="7">
    <source>
        <dbReference type="Proteomes" id="UP000001982"/>
    </source>
</evidence>
<evidence type="ECO:0000256" key="4">
    <source>
        <dbReference type="ARBA" id="ARBA00022840"/>
    </source>
</evidence>
<feature type="domain" description="Aspartate/glutamate/uridylate kinase" evidence="5">
    <location>
        <begin position="7"/>
        <end position="239"/>
    </location>
</feature>
<evidence type="ECO:0000313" key="6">
    <source>
        <dbReference type="EMBL" id="ABE54452.1"/>
    </source>
</evidence>
<keyword evidence="2" id="KW-0547">Nucleotide-binding</keyword>
<dbReference type="Pfam" id="PF00696">
    <property type="entry name" value="AA_kinase"/>
    <property type="match status" value="1"/>
</dbReference>
<dbReference type="OrthoDB" id="3685575at2"/>
<dbReference type="GO" id="GO:0016301">
    <property type="term" value="F:kinase activity"/>
    <property type="evidence" value="ECO:0007669"/>
    <property type="project" value="UniProtKB-KW"/>
</dbReference>
<name>Q12Q24_SHEDO</name>
<protein>
    <submittedName>
        <fullName evidence="6">Aspartate/glutamate/uridylate kinase</fullName>
    </submittedName>
</protein>
<evidence type="ECO:0000256" key="1">
    <source>
        <dbReference type="ARBA" id="ARBA00022679"/>
    </source>
</evidence>
<dbReference type="PANTHER" id="PTHR43654">
    <property type="entry name" value="GLUTAMATE 5-KINASE"/>
    <property type="match status" value="1"/>
</dbReference>
<dbReference type="GO" id="GO:0016114">
    <property type="term" value="P:terpenoid biosynthetic process"/>
    <property type="evidence" value="ECO:0007669"/>
    <property type="project" value="TreeGrafter"/>
</dbReference>
<keyword evidence="4" id="KW-0067">ATP-binding</keyword>
<dbReference type="KEGG" id="sdn:Sden_1166"/>
<reference evidence="6 7" key="1">
    <citation type="submission" date="2006-03" db="EMBL/GenBank/DDBJ databases">
        <title>Complete sequence of Shewanella denitrificans OS217.</title>
        <authorList>
            <consortium name="US DOE Joint Genome Institute"/>
            <person name="Copeland A."/>
            <person name="Lucas S."/>
            <person name="Lapidus A."/>
            <person name="Barry K."/>
            <person name="Detter J.C."/>
            <person name="Glavina del Rio T."/>
            <person name="Hammon N."/>
            <person name="Israni S."/>
            <person name="Dalin E."/>
            <person name="Tice H."/>
            <person name="Pitluck S."/>
            <person name="Brettin T."/>
            <person name="Bruce D."/>
            <person name="Han C."/>
            <person name="Tapia R."/>
            <person name="Gilna P."/>
            <person name="Kiss H."/>
            <person name="Schmutz J."/>
            <person name="Larimer F."/>
            <person name="Land M."/>
            <person name="Hauser L."/>
            <person name="Kyrpides N."/>
            <person name="Lykidis A."/>
            <person name="Richardson P."/>
        </authorList>
    </citation>
    <scope>NUCLEOTIDE SEQUENCE [LARGE SCALE GENOMIC DNA]</scope>
    <source>
        <strain evidence="7">OS217 / ATCC BAA-1090 / DSM 15013</strain>
    </source>
</reference>
<dbReference type="InterPro" id="IPR001048">
    <property type="entry name" value="Asp/Glu/Uridylate_kinase"/>
</dbReference>
<dbReference type="GO" id="GO:0005829">
    <property type="term" value="C:cytosol"/>
    <property type="evidence" value="ECO:0007669"/>
    <property type="project" value="TreeGrafter"/>
</dbReference>
<keyword evidence="7" id="KW-1185">Reference proteome</keyword>
<dbReference type="eggNOG" id="COG1608">
    <property type="taxonomic scope" value="Bacteria"/>
</dbReference>
<dbReference type="HOGENOM" id="CLU_070213_0_0_6"/>
<dbReference type="InterPro" id="IPR036393">
    <property type="entry name" value="AceGlu_kinase-like_sf"/>
</dbReference>
<evidence type="ECO:0000259" key="5">
    <source>
        <dbReference type="Pfam" id="PF00696"/>
    </source>
</evidence>
<evidence type="ECO:0000256" key="3">
    <source>
        <dbReference type="ARBA" id="ARBA00022777"/>
    </source>
</evidence>
<dbReference type="SUPFAM" id="SSF53633">
    <property type="entry name" value="Carbamate kinase-like"/>
    <property type="match status" value="1"/>
</dbReference>
<sequence length="279" mass="30208">MELDACLIIKFGGSIITDRESPYTLKRDMCNALIQKVIALKQQSATPILLVLGGGAYGHPPVHEYGLASARGNGTVSNLQFSRLTTGLYKLMVDFMQISYENSLEMHPFQSSSLFMCQDGKVKSVFSEAIEKSLQFNDIPLLTGGSAYDTTLGQLVFGSDRIPELLTKMFKVSKCIFVSDVDGVYEHTGGKMFDEITPELYPSLSDAIFATGRLDVTGSMKGKVDAAMRLAEMEVSSVICSAATFLATGVSDICSGNISGTHFNSSEKVGLNPKMEELC</sequence>
<dbReference type="AlphaFoldDB" id="Q12Q24"/>
<dbReference type="Gene3D" id="3.40.1160.10">
    <property type="entry name" value="Acetylglutamate kinase-like"/>
    <property type="match status" value="1"/>
</dbReference>
<keyword evidence="1" id="KW-0808">Transferase</keyword>
<dbReference type="RefSeq" id="WP_011495613.1">
    <property type="nucleotide sequence ID" value="NC_007954.1"/>
</dbReference>
<proteinExistence type="predicted"/>
<organism evidence="6 7">
    <name type="scientific">Shewanella denitrificans (strain OS217 / ATCC BAA-1090 / DSM 15013)</name>
    <dbReference type="NCBI Taxonomy" id="318161"/>
    <lineage>
        <taxon>Bacteria</taxon>
        <taxon>Pseudomonadati</taxon>
        <taxon>Pseudomonadota</taxon>
        <taxon>Gammaproteobacteria</taxon>
        <taxon>Alteromonadales</taxon>
        <taxon>Shewanellaceae</taxon>
        <taxon>Shewanella</taxon>
    </lineage>
</organism>
<dbReference type="Proteomes" id="UP000001982">
    <property type="component" value="Chromosome"/>
</dbReference>
<accession>Q12Q24</accession>
<dbReference type="GO" id="GO:0102043">
    <property type="term" value="F:isopentenyl phosphate kinase activity"/>
    <property type="evidence" value="ECO:0007669"/>
    <property type="project" value="TreeGrafter"/>
</dbReference>
<dbReference type="PANTHER" id="PTHR43654:SF1">
    <property type="entry name" value="ISOPENTENYL PHOSPHATE KINASE"/>
    <property type="match status" value="1"/>
</dbReference>
<gene>
    <name evidence="6" type="ordered locus">Sden_1166</name>
</gene>
<keyword evidence="3 6" id="KW-0418">Kinase</keyword>
<dbReference type="STRING" id="318161.Sden_1166"/>
<dbReference type="EMBL" id="CP000302">
    <property type="protein sequence ID" value="ABE54452.1"/>
    <property type="molecule type" value="Genomic_DNA"/>
</dbReference>
<dbReference type="GO" id="GO:0005524">
    <property type="term" value="F:ATP binding"/>
    <property type="evidence" value="ECO:0007669"/>
    <property type="project" value="UniProtKB-KW"/>
</dbReference>
<evidence type="ECO:0000256" key="2">
    <source>
        <dbReference type="ARBA" id="ARBA00022741"/>
    </source>
</evidence>